<feature type="region of interest" description="Disordered" evidence="2">
    <location>
        <begin position="195"/>
        <end position="218"/>
    </location>
</feature>
<feature type="region of interest" description="Disordered" evidence="2">
    <location>
        <begin position="944"/>
        <end position="999"/>
    </location>
</feature>
<organism evidence="5 6">
    <name type="scientific">Fasciolopsis buskii</name>
    <dbReference type="NCBI Taxonomy" id="27845"/>
    <lineage>
        <taxon>Eukaryota</taxon>
        <taxon>Metazoa</taxon>
        <taxon>Spiralia</taxon>
        <taxon>Lophotrochozoa</taxon>
        <taxon>Platyhelminthes</taxon>
        <taxon>Trematoda</taxon>
        <taxon>Digenea</taxon>
        <taxon>Plagiorchiida</taxon>
        <taxon>Echinostomata</taxon>
        <taxon>Echinostomatoidea</taxon>
        <taxon>Fasciolidae</taxon>
        <taxon>Fasciolopsis</taxon>
    </lineage>
</organism>
<feature type="domain" description="Helicase ATP-binding" evidence="4">
    <location>
        <begin position="720"/>
        <end position="889"/>
    </location>
</feature>
<sequence length="1262" mass="140962">MILFLVFRMCRVCIGLKNYSPSLTGSGVHGGVIDFHPDLNAAQLALIPQIPTSNSSACNILAKELNNLIKRFRASAPIAAANLGLAPRVLAMETAARARAQFEGKGIACPGDGSGGTAVKAVEALPNSNVVDSGGTSDMSVNKFDTPDAETTHYLESFNIDVDTHEVYGSEELSTSLDNTIDGLTTLPVRCPQPSTSIQTISTSHVAKPDETTPASNPARLTPLSHLKPMCRYKVGRGRNPAAIPLDDMMESKIRTFEGRDCVQQLDQLQRIFPRFKRAYINRIFTKNFLNYDKTYQELNAENEQHLEKCANVRLVQGSKNSDSKQSKGGNRSELTPLNPEGLLYLDMPLGKCPPSIASTLYRRVIVNPDGSVESAEEHEKKYLDSNGITIPKPKPPKPSPSTVHPVVAYFLSFRSPHYSVQGFFPMSSSYQIVQNLRPFPSTPLQIVNLPLPNPMIPLGEEPDDSQPTTISSANPQSGHRFFRTNRVCETEIKKRGYVDRELRASLKSTPSSRKARTQAAFKQEGDSGDTSDSKEGDAATYMASVGVVSTPLPRRKKTRASLEGPNSAVAEPVPDDGLSLTNEERRQILGFFNDASSEELALMSGCSQKTAQILISLRPFDNTSHLLSRLTGTRFLSPNLIDSCKEVLQMRSTVIRLLQRCGSIAEKVAKQVTQLLVNSVAMPGQDLPESSYLLTQQPSILNPLRELKPYQLVGLNWLRLLHQEEVNGILADEMGLGKTVQAIAFLASLWENGYRGPHLVVCPSSTQDNWQRELADWCPHLKVFVYQGSAEQRKTMRLNIYENKNQEFNVLLTSYVMSTSTVEDRVLMKRLNFHYGIFDEAHMLKNMLSHRYKHLTNFRVKRRLLLTGTPLQNNLMELISLLAFVMPDMFGRSTDLLKRMFPLYSVLSQLPPKTSEVVRVPMTSSQSQSYLELVRKIRQVTNKQTAENGLEESRSVDEPMDENETTQDESMVPKKKQKRDVSVNGNGTTSSNNSVESSSSILSQLRKAANHETLLNRILYSEDQLQDIAEALHLDPSHANSDVKLIYEDLMVLNDHQVHKICQHYEILSPYALPMDKIVGGSGKIAWLEENIPKFISENHRMLIFSQFVIVLDILEEFLRYKDWRYVRLDGGTPVDERQQLIDRFNRPVHIIRLVSEGTVEEGMLKLASDKLQLEEDVTGVTSSQSFDEMDPTLSTVGISAMASSREEFVEPDITQEILGSSRFTMKRSQTQSEIFASNRSHRLTERELSSLLTDALKAIP</sequence>
<dbReference type="GO" id="GO:0005524">
    <property type="term" value="F:ATP binding"/>
    <property type="evidence" value="ECO:0007669"/>
    <property type="project" value="InterPro"/>
</dbReference>
<dbReference type="InterPro" id="IPR013761">
    <property type="entry name" value="SAM/pointed_sf"/>
</dbReference>
<dbReference type="PROSITE" id="PS51192">
    <property type="entry name" value="HELICASE_ATP_BIND_1"/>
    <property type="match status" value="1"/>
</dbReference>
<dbReference type="InterPro" id="IPR001650">
    <property type="entry name" value="Helicase_C-like"/>
</dbReference>
<dbReference type="AlphaFoldDB" id="A0A8E0RRZ9"/>
<dbReference type="InterPro" id="IPR027417">
    <property type="entry name" value="P-loop_NTPase"/>
</dbReference>
<dbReference type="SMART" id="SM00487">
    <property type="entry name" value="DEXDc"/>
    <property type="match status" value="1"/>
</dbReference>
<feature type="compositionally biased region" description="Acidic residues" evidence="2">
    <location>
        <begin position="959"/>
        <end position="968"/>
    </location>
</feature>
<feature type="signal peptide" evidence="3">
    <location>
        <begin position="1"/>
        <end position="15"/>
    </location>
</feature>
<protein>
    <submittedName>
        <fullName evidence="5">SWI/SNF matrix-associated actin-dependent regulator of chromatin subfamily A containing DEAD/H box 1</fullName>
    </submittedName>
</protein>
<evidence type="ECO:0000313" key="6">
    <source>
        <dbReference type="Proteomes" id="UP000728185"/>
    </source>
</evidence>
<dbReference type="InterPro" id="IPR014001">
    <property type="entry name" value="Helicase_ATP-bd"/>
</dbReference>
<dbReference type="Pfam" id="PF00271">
    <property type="entry name" value="Helicase_C"/>
    <property type="match status" value="1"/>
</dbReference>
<comment type="caution">
    <text evidence="5">The sequence shown here is derived from an EMBL/GenBank/DDBJ whole genome shotgun (WGS) entry which is preliminary data.</text>
</comment>
<evidence type="ECO:0000256" key="2">
    <source>
        <dbReference type="SAM" id="MobiDB-lite"/>
    </source>
</evidence>
<keyword evidence="1" id="KW-0378">Hydrolase</keyword>
<dbReference type="InterPro" id="IPR049730">
    <property type="entry name" value="SNF2/RAD54-like_C"/>
</dbReference>
<feature type="region of interest" description="Disordered" evidence="2">
    <location>
        <begin position="504"/>
        <end position="539"/>
    </location>
</feature>
<feature type="region of interest" description="Disordered" evidence="2">
    <location>
        <begin position="315"/>
        <end position="336"/>
    </location>
</feature>
<evidence type="ECO:0000313" key="5">
    <source>
        <dbReference type="EMBL" id="KAA0186487.1"/>
    </source>
</evidence>
<dbReference type="Gene3D" id="1.10.150.50">
    <property type="entry name" value="Transcription Factor, Ets-1"/>
    <property type="match status" value="1"/>
</dbReference>
<proteinExistence type="predicted"/>
<feature type="compositionally biased region" description="Polar residues" evidence="2">
    <location>
        <begin position="327"/>
        <end position="336"/>
    </location>
</feature>
<feature type="region of interest" description="Disordered" evidence="2">
    <location>
        <begin position="458"/>
        <end position="483"/>
    </location>
</feature>
<feature type="chain" id="PRO_5034499657" evidence="3">
    <location>
        <begin position="16"/>
        <end position="1262"/>
    </location>
</feature>
<keyword evidence="6" id="KW-1185">Reference proteome</keyword>
<evidence type="ECO:0000259" key="4">
    <source>
        <dbReference type="PROSITE" id="PS51192"/>
    </source>
</evidence>
<dbReference type="Proteomes" id="UP000728185">
    <property type="component" value="Unassembled WGS sequence"/>
</dbReference>
<accession>A0A8E0RRZ9</accession>
<dbReference type="InterPro" id="IPR000330">
    <property type="entry name" value="SNF2_N"/>
</dbReference>
<evidence type="ECO:0000256" key="1">
    <source>
        <dbReference type="ARBA" id="ARBA00022801"/>
    </source>
</evidence>
<dbReference type="Pfam" id="PF00176">
    <property type="entry name" value="SNF2-rel_dom"/>
    <property type="match status" value="1"/>
</dbReference>
<dbReference type="Gene3D" id="3.40.50.10810">
    <property type="entry name" value="Tandem AAA-ATPase domain"/>
    <property type="match status" value="1"/>
</dbReference>
<dbReference type="GO" id="GO:0016787">
    <property type="term" value="F:hydrolase activity"/>
    <property type="evidence" value="ECO:0007669"/>
    <property type="project" value="UniProtKB-KW"/>
</dbReference>
<dbReference type="Gene3D" id="3.40.50.300">
    <property type="entry name" value="P-loop containing nucleotide triphosphate hydrolases"/>
    <property type="match status" value="2"/>
</dbReference>
<feature type="compositionally biased region" description="Low complexity" evidence="2">
    <location>
        <begin position="195"/>
        <end position="204"/>
    </location>
</feature>
<gene>
    <name evidence="5" type="ORF">FBUS_00070</name>
</gene>
<dbReference type="CDD" id="cd18793">
    <property type="entry name" value="SF2_C_SNF"/>
    <property type="match status" value="1"/>
</dbReference>
<feature type="region of interest" description="Disordered" evidence="2">
    <location>
        <begin position="551"/>
        <end position="579"/>
    </location>
</feature>
<dbReference type="SUPFAM" id="SSF52540">
    <property type="entry name" value="P-loop containing nucleoside triphosphate hydrolases"/>
    <property type="match status" value="2"/>
</dbReference>
<reference evidence="5" key="1">
    <citation type="submission" date="2019-05" db="EMBL/GenBank/DDBJ databases">
        <title>Annotation for the trematode Fasciolopsis buski.</title>
        <authorList>
            <person name="Choi Y.-J."/>
        </authorList>
    </citation>
    <scope>NUCLEOTIDE SEQUENCE</scope>
    <source>
        <strain evidence="5">HT</strain>
        <tissue evidence="5">Whole worm</tissue>
    </source>
</reference>
<name>A0A8E0RRZ9_9TREM</name>
<evidence type="ECO:0000256" key="3">
    <source>
        <dbReference type="SAM" id="SignalP"/>
    </source>
</evidence>
<feature type="compositionally biased region" description="Low complexity" evidence="2">
    <location>
        <begin position="983"/>
        <end position="999"/>
    </location>
</feature>
<feature type="compositionally biased region" description="Polar residues" evidence="2">
    <location>
        <begin position="466"/>
        <end position="478"/>
    </location>
</feature>
<dbReference type="EMBL" id="LUCM01009719">
    <property type="protein sequence ID" value="KAA0186487.1"/>
    <property type="molecule type" value="Genomic_DNA"/>
</dbReference>
<dbReference type="OrthoDB" id="448448at2759"/>
<dbReference type="PANTHER" id="PTHR10799">
    <property type="entry name" value="SNF2/RAD54 HELICASE FAMILY"/>
    <property type="match status" value="1"/>
</dbReference>
<dbReference type="InterPro" id="IPR038718">
    <property type="entry name" value="SNF2-like_sf"/>
</dbReference>
<keyword evidence="3" id="KW-0732">Signal</keyword>